<accession>A0AAV9VUW2</accession>
<reference evidence="2 3" key="1">
    <citation type="submission" date="2023-08" db="EMBL/GenBank/DDBJ databases">
        <authorList>
            <person name="Palmer J.M."/>
        </authorList>
    </citation>
    <scope>NUCLEOTIDE SEQUENCE [LARGE SCALE GENOMIC DNA]</scope>
    <source>
        <strain evidence="2 3">TWF481</strain>
    </source>
</reference>
<evidence type="ECO:0000313" key="2">
    <source>
        <dbReference type="EMBL" id="KAK6496950.1"/>
    </source>
</evidence>
<dbReference type="EMBL" id="JAVHJL010000010">
    <property type="protein sequence ID" value="KAK6496950.1"/>
    <property type="molecule type" value="Genomic_DNA"/>
</dbReference>
<evidence type="ECO:0000313" key="3">
    <source>
        <dbReference type="Proteomes" id="UP001370758"/>
    </source>
</evidence>
<keyword evidence="1" id="KW-0732">Signal</keyword>
<dbReference type="AlphaFoldDB" id="A0AAV9VUW2"/>
<feature type="chain" id="PRO_5043575344" description="Apple domain-containing protein" evidence="1">
    <location>
        <begin position="21"/>
        <end position="412"/>
    </location>
</feature>
<keyword evidence="3" id="KW-1185">Reference proteome</keyword>
<organism evidence="2 3">
    <name type="scientific">Arthrobotrys musiformis</name>
    <dbReference type="NCBI Taxonomy" id="47236"/>
    <lineage>
        <taxon>Eukaryota</taxon>
        <taxon>Fungi</taxon>
        <taxon>Dikarya</taxon>
        <taxon>Ascomycota</taxon>
        <taxon>Pezizomycotina</taxon>
        <taxon>Orbiliomycetes</taxon>
        <taxon>Orbiliales</taxon>
        <taxon>Orbiliaceae</taxon>
        <taxon>Arthrobotrys</taxon>
    </lineage>
</organism>
<evidence type="ECO:0008006" key="4">
    <source>
        <dbReference type="Google" id="ProtNLM"/>
    </source>
</evidence>
<feature type="signal peptide" evidence="1">
    <location>
        <begin position="1"/>
        <end position="20"/>
    </location>
</feature>
<comment type="caution">
    <text evidence="2">The sequence shown here is derived from an EMBL/GenBank/DDBJ whole genome shotgun (WGS) entry which is preliminary data.</text>
</comment>
<dbReference type="Proteomes" id="UP001370758">
    <property type="component" value="Unassembled WGS sequence"/>
</dbReference>
<evidence type="ECO:0000256" key="1">
    <source>
        <dbReference type="SAM" id="SignalP"/>
    </source>
</evidence>
<gene>
    <name evidence="2" type="ORF">TWF481_001931</name>
</gene>
<name>A0AAV9VUW2_9PEZI</name>
<proteinExistence type="predicted"/>
<sequence length="412" mass="42946">MHFSTLTGACLLALSAFANAYSYDSSGDVGASASTPVAGPATTQPAGPNKYSTSVYSTQIGTVKTIQTCTTEFCVLKPASVATSVATFYNNPVTKTVTKTESGIQYVTKKGETRTIVKTTTKPCTVTAKASVKTVYSTRVVKTTSVRAGSTVRKTVTVTPAYAGASTKVVPTPSGFVYASKDAANAPSNFPPTGESYVKRYAADEGAHYPKSIKCSKTLQTISTRTHTVGSKTTSIVYGNTATATYTKSVTTTVYPQAKTTTIVRVSTSTVISTSVKTTYTTVTKPATATAPVKTSYAACGSANIFNGPTGSVGAILESNSVEVRNVSTAQECCNKCQAHTSSSGAKDCAGSFFASSNGQYTCVLRITSSCSTNNVGFFKAYASNQSYKGYVSNGPCGRWNIQKESSTPSYS</sequence>
<protein>
    <recommendedName>
        <fullName evidence="4">Apple domain-containing protein</fullName>
    </recommendedName>
</protein>